<evidence type="ECO:0000313" key="2">
    <source>
        <dbReference type="Proteomes" id="UP000292886"/>
    </source>
</evidence>
<reference evidence="2" key="1">
    <citation type="submission" date="2019-03" db="EMBL/GenBank/DDBJ databases">
        <title>Weissella sp. 26KH-42 Genome sequencing.</title>
        <authorList>
            <person name="Heo J."/>
            <person name="Kim S.-J."/>
            <person name="Kim J.-S."/>
            <person name="Hong S.-B."/>
            <person name="Kwon S.-W."/>
        </authorList>
    </citation>
    <scope>NUCLEOTIDE SEQUENCE [LARGE SCALE GENOMIC DNA]</scope>
    <source>
        <strain evidence="2">26KH-42</strain>
    </source>
</reference>
<dbReference type="KEGG" id="wei:EQG49_13345"/>
<keyword evidence="2" id="KW-1185">Reference proteome</keyword>
<dbReference type="EMBL" id="CP037940">
    <property type="protein sequence ID" value="QBO37382.1"/>
    <property type="molecule type" value="Genomic_DNA"/>
</dbReference>
<protein>
    <submittedName>
        <fullName evidence="1">Uncharacterized protein</fullName>
    </submittedName>
</protein>
<sequence>MDKLNAFLDRAVTLFTADKAITCDLRCYLAASGFSLMGSDQVNKIWLKHSVNGVVGTYDVKNVDLLIAKLIDYLHSVKSFGKNILLSDLSYFEIYEKSIGEIVEQETNEFSDSLFLSPDDLLYYDVKAFFYGTLENRLVDSDFKSFVVMLASNGIRYVVEHGLIDDFETEPDVIDFFERHSKMILNKFNIQKQELTDLDKVNLGKVAFVSECIPIVESFIQLLDSRKTDLAIGKQFI</sequence>
<dbReference type="RefSeq" id="WP_133364459.1">
    <property type="nucleotide sequence ID" value="NZ_CP037940.1"/>
</dbReference>
<dbReference type="AlphaFoldDB" id="A0A4P6YWX8"/>
<evidence type="ECO:0000313" key="1">
    <source>
        <dbReference type="EMBL" id="QBO37382.1"/>
    </source>
</evidence>
<name>A0A4P6YWX8_9LACO</name>
<accession>A0A4P6YWX8</accession>
<proteinExistence type="predicted"/>
<dbReference type="Proteomes" id="UP000292886">
    <property type="component" value="Chromosome"/>
</dbReference>
<gene>
    <name evidence="1" type="ORF">EQG49_13345</name>
</gene>
<organism evidence="1 2">
    <name type="scientific">Periweissella cryptocerci</name>
    <dbReference type="NCBI Taxonomy" id="2506420"/>
    <lineage>
        <taxon>Bacteria</taxon>
        <taxon>Bacillati</taxon>
        <taxon>Bacillota</taxon>
        <taxon>Bacilli</taxon>
        <taxon>Lactobacillales</taxon>
        <taxon>Lactobacillaceae</taxon>
        <taxon>Periweissella</taxon>
    </lineage>
</organism>